<evidence type="ECO:0000313" key="2">
    <source>
        <dbReference type="Proteomes" id="UP000605848"/>
    </source>
</evidence>
<dbReference type="Proteomes" id="UP000605848">
    <property type="component" value="Unassembled WGS sequence"/>
</dbReference>
<gene>
    <name evidence="1" type="ORF">JKG68_08890</name>
</gene>
<dbReference type="EMBL" id="JAEQMY010000010">
    <property type="protein sequence ID" value="MBL0404078.1"/>
    <property type="molecule type" value="Genomic_DNA"/>
</dbReference>
<evidence type="ECO:0000313" key="1">
    <source>
        <dbReference type="EMBL" id="MBL0404078.1"/>
    </source>
</evidence>
<sequence length="160" mass="18474">MAEVAVGDKVRVHFHPPNLMRSFCEGVVRRVDVTSPEGRFFVMEVTHEVILDREHRIRPGFQDYVRYESRNDFPGRVEILSPAAQEVEREPAPDLMLVEPPEANREADEHHRVELEVHSEFEIERTPDADVNPEPFQVQAGPQPVRKRGGLMAALFSRRR</sequence>
<name>A0A936ZGG1_9HYPH</name>
<keyword evidence="2" id="KW-1185">Reference proteome</keyword>
<proteinExistence type="predicted"/>
<protein>
    <submittedName>
        <fullName evidence="1">Uncharacterized protein</fullName>
    </submittedName>
</protein>
<comment type="caution">
    <text evidence="1">The sequence shown here is derived from an EMBL/GenBank/DDBJ whole genome shotgun (WGS) entry which is preliminary data.</text>
</comment>
<organism evidence="1 2">
    <name type="scientific">Microvirga aerilata</name>
    <dbReference type="NCBI Taxonomy" id="670292"/>
    <lineage>
        <taxon>Bacteria</taxon>
        <taxon>Pseudomonadati</taxon>
        <taxon>Pseudomonadota</taxon>
        <taxon>Alphaproteobacteria</taxon>
        <taxon>Hyphomicrobiales</taxon>
        <taxon>Methylobacteriaceae</taxon>
        <taxon>Microvirga</taxon>
    </lineage>
</organism>
<reference evidence="1" key="1">
    <citation type="submission" date="2021-01" db="EMBL/GenBank/DDBJ databases">
        <title>Microvirga sp.</title>
        <authorList>
            <person name="Kim M.K."/>
        </authorList>
    </citation>
    <scope>NUCLEOTIDE SEQUENCE</scope>
    <source>
        <strain evidence="1">5420S-16</strain>
    </source>
</reference>
<accession>A0A936ZGG1</accession>
<dbReference type="RefSeq" id="WP_202058352.1">
    <property type="nucleotide sequence ID" value="NZ_JAEQMY010000010.1"/>
</dbReference>
<dbReference type="AlphaFoldDB" id="A0A936ZGG1"/>